<feature type="chain" id="PRO_5035304982" evidence="1">
    <location>
        <begin position="29"/>
        <end position="222"/>
    </location>
</feature>
<proteinExistence type="predicted"/>
<sequence length="222" mass="25219">MCSGNPGRLPLSPLSLDLCLLGADCGFAQSLVQAEHHFSLRVSGRFNKGFKACDGCSCCRCIYCWHHNCPLLQVPLATAGAMAHQDWRWVLTNHRLRSTAAQISFPQLRKASTGVGFDCYLHIMSSVKEEHRNPHDVVWQWAWLLHDVVDVIRRKLADLTGVDGGDEMTQFISKVRLGWCQIGWLCLAGTWSRVGHGIEHWLAGTWPLGRSRWMGLRWRTWR</sequence>
<comment type="caution">
    <text evidence="2">The sequence shown here is derived from an EMBL/GenBank/DDBJ whole genome shotgun (WGS) entry which is preliminary data.</text>
</comment>
<gene>
    <name evidence="2" type="ORF">Hamer_G012292</name>
</gene>
<dbReference type="AlphaFoldDB" id="A0A8J5KEK4"/>
<evidence type="ECO:0000313" key="3">
    <source>
        <dbReference type="Proteomes" id="UP000747542"/>
    </source>
</evidence>
<reference evidence="2" key="1">
    <citation type="journal article" date="2021" name="Sci. Adv.">
        <title>The American lobster genome reveals insights on longevity, neural, and immune adaptations.</title>
        <authorList>
            <person name="Polinski J.M."/>
            <person name="Zimin A.V."/>
            <person name="Clark K.F."/>
            <person name="Kohn A.B."/>
            <person name="Sadowski N."/>
            <person name="Timp W."/>
            <person name="Ptitsyn A."/>
            <person name="Khanna P."/>
            <person name="Romanova D.Y."/>
            <person name="Williams P."/>
            <person name="Greenwood S.J."/>
            <person name="Moroz L.L."/>
            <person name="Walt D.R."/>
            <person name="Bodnar A.G."/>
        </authorList>
    </citation>
    <scope>NUCLEOTIDE SEQUENCE</scope>
    <source>
        <strain evidence="2">GMGI-L3</strain>
    </source>
</reference>
<feature type="signal peptide" evidence="1">
    <location>
        <begin position="1"/>
        <end position="28"/>
    </location>
</feature>
<evidence type="ECO:0000313" key="2">
    <source>
        <dbReference type="EMBL" id="KAG7170068.1"/>
    </source>
</evidence>
<keyword evidence="3" id="KW-1185">Reference proteome</keyword>
<protein>
    <submittedName>
        <fullName evidence="2">Uncharacterized protein</fullName>
    </submittedName>
</protein>
<dbReference type="EMBL" id="JAHLQT010014894">
    <property type="protein sequence ID" value="KAG7170068.1"/>
    <property type="molecule type" value="Genomic_DNA"/>
</dbReference>
<keyword evidence="1" id="KW-0732">Signal</keyword>
<evidence type="ECO:0000256" key="1">
    <source>
        <dbReference type="SAM" id="SignalP"/>
    </source>
</evidence>
<organism evidence="2 3">
    <name type="scientific">Homarus americanus</name>
    <name type="common">American lobster</name>
    <dbReference type="NCBI Taxonomy" id="6706"/>
    <lineage>
        <taxon>Eukaryota</taxon>
        <taxon>Metazoa</taxon>
        <taxon>Ecdysozoa</taxon>
        <taxon>Arthropoda</taxon>
        <taxon>Crustacea</taxon>
        <taxon>Multicrustacea</taxon>
        <taxon>Malacostraca</taxon>
        <taxon>Eumalacostraca</taxon>
        <taxon>Eucarida</taxon>
        <taxon>Decapoda</taxon>
        <taxon>Pleocyemata</taxon>
        <taxon>Astacidea</taxon>
        <taxon>Nephropoidea</taxon>
        <taxon>Nephropidae</taxon>
        <taxon>Homarus</taxon>
    </lineage>
</organism>
<accession>A0A8J5KEK4</accession>
<name>A0A8J5KEK4_HOMAM</name>
<dbReference type="Proteomes" id="UP000747542">
    <property type="component" value="Unassembled WGS sequence"/>
</dbReference>